<dbReference type="EMBL" id="JAUJYO010000013">
    <property type="protein sequence ID" value="KAK1300682.1"/>
    <property type="molecule type" value="Genomic_DNA"/>
</dbReference>
<proteinExistence type="predicted"/>
<reference evidence="2" key="2">
    <citation type="submission" date="2023-06" db="EMBL/GenBank/DDBJ databases">
        <authorList>
            <person name="Ma L."/>
            <person name="Liu K.-W."/>
            <person name="Li Z."/>
            <person name="Hsiao Y.-Y."/>
            <person name="Qi Y."/>
            <person name="Fu T."/>
            <person name="Tang G."/>
            <person name="Zhang D."/>
            <person name="Sun W.-H."/>
            <person name="Liu D.-K."/>
            <person name="Li Y."/>
            <person name="Chen G.-Z."/>
            <person name="Liu X.-D."/>
            <person name="Liao X.-Y."/>
            <person name="Jiang Y.-T."/>
            <person name="Yu X."/>
            <person name="Hao Y."/>
            <person name="Huang J."/>
            <person name="Zhao X.-W."/>
            <person name="Ke S."/>
            <person name="Chen Y.-Y."/>
            <person name="Wu W.-L."/>
            <person name="Hsu J.-L."/>
            <person name="Lin Y.-F."/>
            <person name="Huang M.-D."/>
            <person name="Li C.-Y."/>
            <person name="Huang L."/>
            <person name="Wang Z.-W."/>
            <person name="Zhao X."/>
            <person name="Zhong W.-Y."/>
            <person name="Peng D.-H."/>
            <person name="Ahmad S."/>
            <person name="Lan S."/>
            <person name="Zhang J.-S."/>
            <person name="Tsai W.-C."/>
            <person name="Van De Peer Y."/>
            <person name="Liu Z.-J."/>
        </authorList>
    </citation>
    <scope>NUCLEOTIDE SEQUENCE</scope>
    <source>
        <strain evidence="2">CP</strain>
        <tissue evidence="2">Leaves</tissue>
    </source>
</reference>
<dbReference type="Proteomes" id="UP001180020">
    <property type="component" value="Unassembled WGS sequence"/>
</dbReference>
<organism evidence="2 3">
    <name type="scientific">Acorus calamus</name>
    <name type="common">Sweet flag</name>
    <dbReference type="NCBI Taxonomy" id="4465"/>
    <lineage>
        <taxon>Eukaryota</taxon>
        <taxon>Viridiplantae</taxon>
        <taxon>Streptophyta</taxon>
        <taxon>Embryophyta</taxon>
        <taxon>Tracheophyta</taxon>
        <taxon>Spermatophyta</taxon>
        <taxon>Magnoliopsida</taxon>
        <taxon>Liliopsida</taxon>
        <taxon>Acoraceae</taxon>
        <taxon>Acorus</taxon>
    </lineage>
</organism>
<keyword evidence="3" id="KW-1185">Reference proteome</keyword>
<evidence type="ECO:0000256" key="1">
    <source>
        <dbReference type="SAM" id="MobiDB-lite"/>
    </source>
</evidence>
<evidence type="ECO:0000313" key="2">
    <source>
        <dbReference type="EMBL" id="KAK1300682.1"/>
    </source>
</evidence>
<gene>
    <name evidence="2" type="ORF">QJS10_CPB13g00919</name>
</gene>
<comment type="caution">
    <text evidence="2">The sequence shown here is derived from an EMBL/GenBank/DDBJ whole genome shotgun (WGS) entry which is preliminary data.</text>
</comment>
<name>A0AAV9DKQ0_ACOCL</name>
<dbReference type="AlphaFoldDB" id="A0AAV9DKQ0"/>
<reference evidence="2" key="1">
    <citation type="journal article" date="2023" name="Nat. Commun.">
        <title>Diploid and tetraploid genomes of Acorus and the evolution of monocots.</title>
        <authorList>
            <person name="Ma L."/>
            <person name="Liu K.W."/>
            <person name="Li Z."/>
            <person name="Hsiao Y.Y."/>
            <person name="Qi Y."/>
            <person name="Fu T."/>
            <person name="Tang G.D."/>
            <person name="Zhang D."/>
            <person name="Sun W.H."/>
            <person name="Liu D.K."/>
            <person name="Li Y."/>
            <person name="Chen G.Z."/>
            <person name="Liu X.D."/>
            <person name="Liao X.Y."/>
            <person name="Jiang Y.T."/>
            <person name="Yu X."/>
            <person name="Hao Y."/>
            <person name="Huang J."/>
            <person name="Zhao X.W."/>
            <person name="Ke S."/>
            <person name="Chen Y.Y."/>
            <person name="Wu W.L."/>
            <person name="Hsu J.L."/>
            <person name="Lin Y.F."/>
            <person name="Huang M.D."/>
            <person name="Li C.Y."/>
            <person name="Huang L."/>
            <person name="Wang Z.W."/>
            <person name="Zhao X."/>
            <person name="Zhong W.Y."/>
            <person name="Peng D.H."/>
            <person name="Ahmad S."/>
            <person name="Lan S."/>
            <person name="Zhang J.S."/>
            <person name="Tsai W.C."/>
            <person name="Van de Peer Y."/>
            <person name="Liu Z.J."/>
        </authorList>
    </citation>
    <scope>NUCLEOTIDE SEQUENCE</scope>
    <source>
        <strain evidence="2">CP</strain>
    </source>
</reference>
<accession>A0AAV9DKQ0</accession>
<protein>
    <submittedName>
        <fullName evidence="2">Uncharacterized protein</fullName>
    </submittedName>
</protein>
<sequence length="224" mass="23989">MEHPQMSMAGSCSSYLSLQTHEERVLELGSCSVVGRAPDLMPTAGLASSARPEVGTVGVVGTVEAGINTAGHDDQAKPCMQTTSSRVVHVDEVALHLDGSTSEGVRLATGESSTPPPALVLPEGRSRSPKFLTGVKMACNRAEYMGFFVRDQSNVTGFVNTLRGEFGACGPFLQEDTVEGAETPMRDRTLEPRFACVMVSLQEGEPRSRRLASHEQACIMKIYV</sequence>
<feature type="region of interest" description="Disordered" evidence="1">
    <location>
        <begin position="101"/>
        <end position="125"/>
    </location>
</feature>
<evidence type="ECO:0000313" key="3">
    <source>
        <dbReference type="Proteomes" id="UP001180020"/>
    </source>
</evidence>